<dbReference type="GO" id="GO:0004322">
    <property type="term" value="F:ferroxidase activity"/>
    <property type="evidence" value="ECO:0007669"/>
    <property type="project" value="UniProtKB-EC"/>
</dbReference>
<dbReference type="InterPro" id="IPR009040">
    <property type="entry name" value="Ferritin-like_diiron"/>
</dbReference>
<dbReference type="PROSITE" id="PS51257">
    <property type="entry name" value="PROKAR_LIPOPROTEIN"/>
    <property type="match status" value="1"/>
</dbReference>
<evidence type="ECO:0000259" key="8">
    <source>
        <dbReference type="PROSITE" id="PS50905"/>
    </source>
</evidence>
<dbReference type="InterPro" id="IPR001519">
    <property type="entry name" value="Ferritin"/>
</dbReference>
<keyword evidence="2 6" id="KW-0409">Iron storage</keyword>
<keyword evidence="7" id="KW-0732">Signal</keyword>
<keyword evidence="4 5" id="KW-0408">Iron</keyword>
<comment type="function">
    <text evidence="6">Stores iron in a soluble, non-toxic, readily available form. Important for iron homeostasis. Iron is taken up in the ferrous form and deposited as ferric hydroxides after oxidation.</text>
</comment>
<dbReference type="EMBL" id="CAJPEX010001141">
    <property type="protein sequence ID" value="CAG0918330.1"/>
    <property type="molecule type" value="Genomic_DNA"/>
</dbReference>
<feature type="chain" id="PRO_5036210112" description="Ferritin" evidence="7">
    <location>
        <begin position="27"/>
        <end position="410"/>
    </location>
</feature>
<dbReference type="GO" id="GO:0005737">
    <property type="term" value="C:cytoplasm"/>
    <property type="evidence" value="ECO:0007669"/>
    <property type="project" value="TreeGrafter"/>
</dbReference>
<evidence type="ECO:0000256" key="7">
    <source>
        <dbReference type="SAM" id="SignalP"/>
    </source>
</evidence>
<protein>
    <recommendedName>
        <fullName evidence="6">Ferritin</fullName>
        <ecNumber evidence="6">1.16.3.1</ecNumber>
    </recommendedName>
</protein>
<evidence type="ECO:0000313" key="9">
    <source>
        <dbReference type="EMBL" id="CAD7278178.1"/>
    </source>
</evidence>
<evidence type="ECO:0000256" key="3">
    <source>
        <dbReference type="ARBA" id="ARBA00022723"/>
    </source>
</evidence>
<dbReference type="SUPFAM" id="SSF47240">
    <property type="entry name" value="Ferritin-like"/>
    <property type="match status" value="2"/>
</dbReference>
<dbReference type="PANTHER" id="PTHR11431:SF43">
    <property type="entry name" value="FERRITIN"/>
    <property type="match status" value="1"/>
</dbReference>
<keyword evidence="3 5" id="KW-0479">Metal-binding</keyword>
<comment type="catalytic activity">
    <reaction evidence="6">
        <text>4 Fe(2+) + O2 + 4 H(+) = 4 Fe(3+) + 2 H2O</text>
        <dbReference type="Rhea" id="RHEA:11148"/>
        <dbReference type="ChEBI" id="CHEBI:15377"/>
        <dbReference type="ChEBI" id="CHEBI:15378"/>
        <dbReference type="ChEBI" id="CHEBI:15379"/>
        <dbReference type="ChEBI" id="CHEBI:29033"/>
        <dbReference type="ChEBI" id="CHEBI:29034"/>
        <dbReference type="EC" id="1.16.3.1"/>
    </reaction>
</comment>
<feature type="domain" description="Ferritin-like diiron" evidence="8">
    <location>
        <begin position="34"/>
        <end position="185"/>
    </location>
</feature>
<organism evidence="9">
    <name type="scientific">Notodromas monacha</name>
    <dbReference type="NCBI Taxonomy" id="399045"/>
    <lineage>
        <taxon>Eukaryota</taxon>
        <taxon>Metazoa</taxon>
        <taxon>Ecdysozoa</taxon>
        <taxon>Arthropoda</taxon>
        <taxon>Crustacea</taxon>
        <taxon>Oligostraca</taxon>
        <taxon>Ostracoda</taxon>
        <taxon>Podocopa</taxon>
        <taxon>Podocopida</taxon>
        <taxon>Cypridocopina</taxon>
        <taxon>Cypridoidea</taxon>
        <taxon>Cyprididae</taxon>
        <taxon>Notodromas</taxon>
    </lineage>
</organism>
<keyword evidence="6" id="KW-0560">Oxidoreductase</keyword>
<dbReference type="Proteomes" id="UP000678499">
    <property type="component" value="Unassembled WGS sequence"/>
</dbReference>
<evidence type="ECO:0000256" key="2">
    <source>
        <dbReference type="ARBA" id="ARBA00022434"/>
    </source>
</evidence>
<evidence type="ECO:0000256" key="5">
    <source>
        <dbReference type="PIRSR" id="PIRSR601519-1"/>
    </source>
</evidence>
<dbReference type="OrthoDB" id="186462at2759"/>
<dbReference type="AlphaFoldDB" id="A0A7R9BMP3"/>
<gene>
    <name evidence="9" type="ORF">NMOB1V02_LOCUS5889</name>
</gene>
<dbReference type="EC" id="1.16.3.1" evidence="6"/>
<dbReference type="PROSITE" id="PS50905">
    <property type="entry name" value="FERRITIN_LIKE"/>
    <property type="match status" value="2"/>
</dbReference>
<dbReference type="Pfam" id="PF00210">
    <property type="entry name" value="Ferritin"/>
    <property type="match status" value="2"/>
</dbReference>
<dbReference type="EMBL" id="OA883178">
    <property type="protein sequence ID" value="CAD7278178.1"/>
    <property type="molecule type" value="Genomic_DNA"/>
</dbReference>
<feature type="binding site" evidence="5">
    <location>
        <position position="86"/>
    </location>
    <ligand>
        <name>Fe cation</name>
        <dbReference type="ChEBI" id="CHEBI:24875"/>
        <label>1</label>
    </ligand>
</feature>
<dbReference type="InterPro" id="IPR009078">
    <property type="entry name" value="Ferritin-like_SF"/>
</dbReference>
<dbReference type="PANTHER" id="PTHR11431">
    <property type="entry name" value="FERRITIN"/>
    <property type="match status" value="1"/>
</dbReference>
<dbReference type="GO" id="GO:0008198">
    <property type="term" value="F:ferrous iron binding"/>
    <property type="evidence" value="ECO:0007669"/>
    <property type="project" value="TreeGrafter"/>
</dbReference>
<name>A0A7R9BMP3_9CRUS</name>
<evidence type="ECO:0000256" key="4">
    <source>
        <dbReference type="ARBA" id="ARBA00023004"/>
    </source>
</evidence>
<reference evidence="9" key="1">
    <citation type="submission" date="2020-11" db="EMBL/GenBank/DDBJ databases">
        <authorList>
            <person name="Tran Van P."/>
        </authorList>
    </citation>
    <scope>NUCLEOTIDE SEQUENCE</scope>
</reference>
<feature type="binding site" evidence="5">
    <location>
        <position position="167"/>
    </location>
    <ligand>
        <name>Fe cation</name>
        <dbReference type="ChEBI" id="CHEBI:24875"/>
        <label>1</label>
    </ligand>
</feature>
<accession>A0A7R9BMP3</accession>
<evidence type="ECO:0000256" key="1">
    <source>
        <dbReference type="ARBA" id="ARBA00007513"/>
    </source>
</evidence>
<dbReference type="InterPro" id="IPR012347">
    <property type="entry name" value="Ferritin-like"/>
</dbReference>
<keyword evidence="10" id="KW-1185">Reference proteome</keyword>
<sequence>MATFRGVAICAVLLLLTSCLVGICNAEDEWANIASCVEDDRNCDAKDVSYNFACFDKIRDHGAFFNQGTVNRPGIADFFFKSASEERQHAMHFIKYLMMRGNHNVSLIVGDLRPAKVAWKDALESFRDALDLEKSVTQKIQIVTMACNKVDDFTATDLLTTEFLNEQIQGLRDISGKIATLKSMTTKQPNLGEYLFDLSLQDCGIEQKMATFRGVAICAVLLLLTSCLVGICNAEDEWANIASCVEDDRNCDAKDVSYNFACFDKIRDHGAFFNQGTVNRPGIADFFFKSASEERQHAMHFIKYLMMRGNHNVSLIVGDLRPAKVAWKDALESFRDALDLEKSVTQKIQIVTMACNKVDDFTATDLLTTEFLNEQIQGLRDISGKIATLKSMTTKQPNLGEYLFDLSLQE</sequence>
<dbReference type="GO" id="GO:0008199">
    <property type="term" value="F:ferric iron binding"/>
    <property type="evidence" value="ECO:0007669"/>
    <property type="project" value="InterPro"/>
</dbReference>
<feature type="domain" description="Ferritin-like diiron" evidence="8">
    <location>
        <begin position="242"/>
        <end position="393"/>
    </location>
</feature>
<feature type="binding site" evidence="5">
    <location>
        <position position="133"/>
    </location>
    <ligand>
        <name>Fe cation</name>
        <dbReference type="ChEBI" id="CHEBI:24875"/>
        <label>1</label>
    </ligand>
</feature>
<feature type="signal peptide" evidence="7">
    <location>
        <begin position="1"/>
        <end position="26"/>
    </location>
</feature>
<dbReference type="GO" id="GO:0006826">
    <property type="term" value="P:iron ion transport"/>
    <property type="evidence" value="ECO:0007669"/>
    <property type="project" value="InterPro"/>
</dbReference>
<comment type="similarity">
    <text evidence="1 6">Belongs to the ferritin family.</text>
</comment>
<evidence type="ECO:0000313" key="10">
    <source>
        <dbReference type="Proteomes" id="UP000678499"/>
    </source>
</evidence>
<dbReference type="GO" id="GO:0006879">
    <property type="term" value="P:intracellular iron ion homeostasis"/>
    <property type="evidence" value="ECO:0007669"/>
    <property type="project" value="UniProtKB-KW"/>
</dbReference>
<dbReference type="Gene3D" id="1.20.1260.10">
    <property type="match status" value="2"/>
</dbReference>
<proteinExistence type="inferred from homology"/>
<dbReference type="CDD" id="cd01056">
    <property type="entry name" value="Euk_Ferritin"/>
    <property type="match status" value="2"/>
</dbReference>
<evidence type="ECO:0000256" key="6">
    <source>
        <dbReference type="RuleBase" id="RU361145"/>
    </source>
</evidence>
<dbReference type="InterPro" id="IPR008331">
    <property type="entry name" value="Ferritin_DPS_dom"/>
</dbReference>
<feature type="binding site" evidence="5">
    <location>
        <position position="89"/>
    </location>
    <ligand>
        <name>Fe cation</name>
        <dbReference type="ChEBI" id="CHEBI:24875"/>
        <label>1</label>
    </ligand>
</feature>